<dbReference type="GeneID" id="38667297"/>
<dbReference type="OrthoDB" id="17656at2157"/>
<evidence type="ECO:0000313" key="3">
    <source>
        <dbReference type="Proteomes" id="UP000276741"/>
    </source>
</evidence>
<gene>
    <name evidence="2" type="ORF">GCM10007116_14980</name>
    <name evidence="1" type="ORF">HS1genome_1821</name>
</gene>
<organism evidence="1 3">
    <name type="scientific">Sulfodiicoccus acidiphilus</name>
    <dbReference type="NCBI Taxonomy" id="1670455"/>
    <lineage>
        <taxon>Archaea</taxon>
        <taxon>Thermoproteota</taxon>
        <taxon>Thermoprotei</taxon>
        <taxon>Sulfolobales</taxon>
        <taxon>Sulfolobaceae</taxon>
        <taxon>Sulfodiicoccus</taxon>
    </lineage>
</organism>
<reference evidence="3" key="2">
    <citation type="submission" date="2018-04" db="EMBL/GenBank/DDBJ databases">
        <title>Complete genome sequence of Sulfodiicoccus acidiphilus strain HS-1.</title>
        <authorList>
            <person name="Sakai H.D."/>
            <person name="Kurosawa N."/>
        </authorList>
    </citation>
    <scope>NUCLEOTIDE SEQUENCE [LARGE SCALE GENOMIC DNA]</scope>
    <source>
        <strain evidence="3">HS-1</strain>
    </source>
</reference>
<dbReference type="InterPro" id="IPR038071">
    <property type="entry name" value="UROD/MetE-like_sf"/>
</dbReference>
<sequence>MSKRVTIPAPSFLSHFYPDKRRVPLRDRSLLNSLREIVRPHYPNLDSFLDHVGKISNNEAKLALEAGADSVQFEAPDILRLDVHGQYNEGRGKVRESVSTNNEVLSKLPQDRLRMHSCWVNLLNSKFDTLGQSDHPLHEICQLQAGIIGLLELFESIRDFEELKFFKECEAPEER</sequence>
<dbReference type="RefSeq" id="WP_126450621.1">
    <property type="nucleotide sequence ID" value="NZ_AP018553.1"/>
</dbReference>
<protein>
    <submittedName>
        <fullName evidence="1">Uncharacterized protein</fullName>
    </submittedName>
</protein>
<evidence type="ECO:0000313" key="2">
    <source>
        <dbReference type="EMBL" id="GGT98579.1"/>
    </source>
</evidence>
<accession>A0A348B5I0</accession>
<proteinExistence type="predicted"/>
<dbReference type="EMBL" id="AP018553">
    <property type="protein sequence ID" value="BBD73432.1"/>
    <property type="molecule type" value="Genomic_DNA"/>
</dbReference>
<dbReference type="Proteomes" id="UP000616143">
    <property type="component" value="Unassembled WGS sequence"/>
</dbReference>
<reference evidence="2" key="4">
    <citation type="submission" date="2020-09" db="EMBL/GenBank/DDBJ databases">
        <authorList>
            <person name="Sun Q."/>
            <person name="Ohkuma M."/>
        </authorList>
    </citation>
    <scope>NUCLEOTIDE SEQUENCE</scope>
    <source>
        <strain evidence="2">JCM 31740</strain>
    </source>
</reference>
<keyword evidence="3" id="KW-1185">Reference proteome</keyword>
<dbReference type="SUPFAM" id="SSF51726">
    <property type="entry name" value="UROD/MetE-like"/>
    <property type="match status" value="1"/>
</dbReference>
<dbReference type="KEGG" id="sacd:HS1genome_1821"/>
<evidence type="ECO:0000313" key="1">
    <source>
        <dbReference type="EMBL" id="BBD73432.1"/>
    </source>
</evidence>
<dbReference type="EMBL" id="BMQS01000013">
    <property type="protein sequence ID" value="GGT98579.1"/>
    <property type="molecule type" value="Genomic_DNA"/>
</dbReference>
<name>A0A348B5I0_9CREN</name>
<dbReference type="Gene3D" id="3.20.20.210">
    <property type="match status" value="1"/>
</dbReference>
<dbReference type="Proteomes" id="UP000276741">
    <property type="component" value="Chromosome"/>
</dbReference>
<dbReference type="AlphaFoldDB" id="A0A348B5I0"/>
<reference evidence="1" key="3">
    <citation type="journal article" date="2019" name="BMC Res. Notes">
        <title>Complete genome sequence of the Sulfodiicoccus acidiphilus strain HS-1T, the first crenarchaeon that lacks polB3, isolated from an acidic hot spring in Ohwaku-dani, Hakone, Japan.</title>
        <authorList>
            <person name="Sakai H.D."/>
            <person name="Kurosawa N."/>
        </authorList>
    </citation>
    <scope>NUCLEOTIDE SEQUENCE</scope>
    <source>
        <strain evidence="1">HS-1</strain>
    </source>
</reference>
<reference evidence="2" key="1">
    <citation type="journal article" date="2014" name="Int. J. Syst. Evol. Microbiol.">
        <title>Complete genome sequence of Corynebacterium casei LMG S-19264T (=DSM 44701T), isolated from a smear-ripened cheese.</title>
        <authorList>
            <consortium name="US DOE Joint Genome Institute (JGI-PGF)"/>
            <person name="Walter F."/>
            <person name="Albersmeier A."/>
            <person name="Kalinowski J."/>
            <person name="Ruckert C."/>
        </authorList>
    </citation>
    <scope>NUCLEOTIDE SEQUENCE</scope>
    <source>
        <strain evidence="2">JCM 31740</strain>
    </source>
</reference>